<dbReference type="SUPFAM" id="SSF161098">
    <property type="entry name" value="MetI-like"/>
    <property type="match status" value="1"/>
</dbReference>
<organism evidence="10">
    <name type="scientific">Anaerolinea thermolimosa</name>
    <dbReference type="NCBI Taxonomy" id="229919"/>
    <lineage>
        <taxon>Bacteria</taxon>
        <taxon>Bacillati</taxon>
        <taxon>Chloroflexota</taxon>
        <taxon>Anaerolineae</taxon>
        <taxon>Anaerolineales</taxon>
        <taxon>Anaerolineaceae</taxon>
        <taxon>Anaerolinea</taxon>
    </lineage>
</organism>
<dbReference type="PROSITE" id="PS50928">
    <property type="entry name" value="ABC_TM1"/>
    <property type="match status" value="1"/>
</dbReference>
<evidence type="ECO:0000256" key="4">
    <source>
        <dbReference type="ARBA" id="ARBA00022692"/>
    </source>
</evidence>
<sequence>MMEAPTEALSPREFERPPQGAGRRFQPFVLWLVPILGLLFVFSVLPIFGSFFLSFFDYEMLQPLKFVGLGNFIYAFTQDTVFPKTVLNTVYFAFVSVPISMAISLVVAQFIFGRRHFQSGWRTIYFLPVVTPVIAITIVWRFILQPSRFGFLNAILGNFGIPPQPWIGSQVWVIPSLILVSVWSGLGYNMVLFLAGLGGIPYSFYEAAKIDGANEWNMFWKITLPMLSPTILFTTVTGSISALQIFSIPYVMTRGGPENASRMIVMWIQETGFSQFRMGYAASLAVLFFLFTLALTFIQLRALRTQWSY</sequence>
<dbReference type="Gene3D" id="1.10.3720.10">
    <property type="entry name" value="MetI-like"/>
    <property type="match status" value="1"/>
</dbReference>
<dbReference type="GO" id="GO:0055085">
    <property type="term" value="P:transmembrane transport"/>
    <property type="evidence" value="ECO:0007669"/>
    <property type="project" value="InterPro"/>
</dbReference>
<dbReference type="PANTHER" id="PTHR30193">
    <property type="entry name" value="ABC TRANSPORTER PERMEASE PROTEIN"/>
    <property type="match status" value="1"/>
</dbReference>
<feature type="transmembrane region" description="Helical" evidence="7">
    <location>
        <begin position="28"/>
        <end position="56"/>
    </location>
</feature>
<evidence type="ECO:0000256" key="3">
    <source>
        <dbReference type="ARBA" id="ARBA00022475"/>
    </source>
</evidence>
<feature type="domain" description="ABC transmembrane type-1" evidence="9">
    <location>
        <begin position="86"/>
        <end position="299"/>
    </location>
</feature>
<comment type="subcellular location">
    <subcellularLocation>
        <location evidence="1 7">Cell membrane</location>
        <topology evidence="1 7">Multi-pass membrane protein</topology>
    </subcellularLocation>
</comment>
<dbReference type="InterPro" id="IPR051393">
    <property type="entry name" value="ABC_transporter_permease"/>
</dbReference>
<proteinExistence type="inferred from homology"/>
<feature type="region of interest" description="Disordered" evidence="8">
    <location>
        <begin position="1"/>
        <end position="20"/>
    </location>
</feature>
<dbReference type="EMBL" id="DSYK01000620">
    <property type="protein sequence ID" value="HGS22659.1"/>
    <property type="molecule type" value="Genomic_DNA"/>
</dbReference>
<comment type="caution">
    <text evidence="10">The sequence shown here is derived from an EMBL/GenBank/DDBJ whole genome shotgun (WGS) entry which is preliminary data.</text>
</comment>
<protein>
    <submittedName>
        <fullName evidence="10">Sugar ABC transporter permease</fullName>
    </submittedName>
</protein>
<dbReference type="CDD" id="cd06261">
    <property type="entry name" value="TM_PBP2"/>
    <property type="match status" value="1"/>
</dbReference>
<dbReference type="InterPro" id="IPR000515">
    <property type="entry name" value="MetI-like"/>
</dbReference>
<keyword evidence="4 7" id="KW-0812">Transmembrane</keyword>
<evidence type="ECO:0000256" key="1">
    <source>
        <dbReference type="ARBA" id="ARBA00004651"/>
    </source>
</evidence>
<reference evidence="10" key="1">
    <citation type="journal article" date="2020" name="mSystems">
        <title>Genome- and Community-Level Interaction Insights into Carbon Utilization and Element Cycling Functions of Hydrothermarchaeota in Hydrothermal Sediment.</title>
        <authorList>
            <person name="Zhou Z."/>
            <person name="Liu Y."/>
            <person name="Xu W."/>
            <person name="Pan J."/>
            <person name="Luo Z.H."/>
            <person name="Li M."/>
        </authorList>
    </citation>
    <scope>NUCLEOTIDE SEQUENCE [LARGE SCALE GENOMIC DNA]</scope>
    <source>
        <strain evidence="10">SpSt-573</strain>
    </source>
</reference>
<feature type="transmembrane region" description="Helical" evidence="7">
    <location>
        <begin position="186"/>
        <end position="205"/>
    </location>
</feature>
<feature type="transmembrane region" description="Helical" evidence="7">
    <location>
        <begin position="90"/>
        <end position="112"/>
    </location>
</feature>
<feature type="transmembrane region" description="Helical" evidence="7">
    <location>
        <begin position="226"/>
        <end position="252"/>
    </location>
</feature>
<keyword evidence="6 7" id="KW-0472">Membrane</keyword>
<evidence type="ECO:0000256" key="2">
    <source>
        <dbReference type="ARBA" id="ARBA00022448"/>
    </source>
</evidence>
<keyword evidence="2 7" id="KW-0813">Transport</keyword>
<comment type="similarity">
    <text evidence="7">Belongs to the binding-protein-dependent transport system permease family.</text>
</comment>
<accession>A0A7C4KKT6</accession>
<feature type="transmembrane region" description="Helical" evidence="7">
    <location>
        <begin position="280"/>
        <end position="300"/>
    </location>
</feature>
<evidence type="ECO:0000256" key="6">
    <source>
        <dbReference type="ARBA" id="ARBA00023136"/>
    </source>
</evidence>
<evidence type="ECO:0000256" key="5">
    <source>
        <dbReference type="ARBA" id="ARBA00022989"/>
    </source>
</evidence>
<evidence type="ECO:0000256" key="8">
    <source>
        <dbReference type="SAM" id="MobiDB-lite"/>
    </source>
</evidence>
<evidence type="ECO:0000256" key="7">
    <source>
        <dbReference type="RuleBase" id="RU363032"/>
    </source>
</evidence>
<dbReference type="PANTHER" id="PTHR30193:SF37">
    <property type="entry name" value="INNER MEMBRANE ABC TRANSPORTER PERMEASE PROTEIN YCJO"/>
    <property type="match status" value="1"/>
</dbReference>
<gene>
    <name evidence="10" type="ORF">ENT37_12450</name>
</gene>
<keyword evidence="3" id="KW-1003">Cell membrane</keyword>
<dbReference type="InterPro" id="IPR035906">
    <property type="entry name" value="MetI-like_sf"/>
</dbReference>
<dbReference type="GO" id="GO:0005886">
    <property type="term" value="C:plasma membrane"/>
    <property type="evidence" value="ECO:0007669"/>
    <property type="project" value="UniProtKB-SubCell"/>
</dbReference>
<dbReference type="AlphaFoldDB" id="A0A7C4KKT6"/>
<name>A0A7C4KKT6_9CHLR</name>
<dbReference type="Pfam" id="PF00528">
    <property type="entry name" value="BPD_transp_1"/>
    <property type="match status" value="1"/>
</dbReference>
<feature type="transmembrane region" description="Helical" evidence="7">
    <location>
        <begin position="124"/>
        <end position="143"/>
    </location>
</feature>
<evidence type="ECO:0000259" key="9">
    <source>
        <dbReference type="PROSITE" id="PS50928"/>
    </source>
</evidence>
<keyword evidence="5 7" id="KW-1133">Transmembrane helix</keyword>
<evidence type="ECO:0000313" key="10">
    <source>
        <dbReference type="EMBL" id="HGS22659.1"/>
    </source>
</evidence>